<gene>
    <name evidence="17" type="primary">Atrx_1</name>
    <name evidence="17" type="ORF">EURGUL_R14865</name>
</gene>
<dbReference type="FunFam" id="3.30.40.10:FF:000091">
    <property type="entry name" value="transcriptional regulator ATRX isoform X1"/>
    <property type="match status" value="1"/>
</dbReference>
<evidence type="ECO:0000313" key="17">
    <source>
        <dbReference type="EMBL" id="NXW61420.1"/>
    </source>
</evidence>
<feature type="non-terminal residue" evidence="17">
    <location>
        <position position="1126"/>
    </location>
</feature>
<evidence type="ECO:0000256" key="11">
    <source>
        <dbReference type="ARBA" id="ARBA00023125"/>
    </source>
</evidence>
<proteinExistence type="inferred from homology"/>
<comment type="subcellular location">
    <subcellularLocation>
        <location evidence="1">Nucleus</location>
    </subcellularLocation>
</comment>
<feature type="compositionally biased region" description="Basic and acidic residues" evidence="15">
    <location>
        <begin position="867"/>
        <end position="878"/>
    </location>
</feature>
<feature type="compositionally biased region" description="Basic and acidic residues" evidence="15">
    <location>
        <begin position="843"/>
        <end position="858"/>
    </location>
</feature>
<dbReference type="GO" id="GO:0005721">
    <property type="term" value="C:pericentric heterochromatin"/>
    <property type="evidence" value="ECO:0007669"/>
    <property type="project" value="TreeGrafter"/>
</dbReference>
<feature type="domain" description="PHD-type" evidence="16">
    <location>
        <begin position="1"/>
        <end position="135"/>
    </location>
</feature>
<keyword evidence="18" id="KW-1185">Reference proteome</keyword>
<evidence type="ECO:0000256" key="12">
    <source>
        <dbReference type="ARBA" id="ARBA00023204"/>
    </source>
</evidence>
<dbReference type="InterPro" id="IPR025766">
    <property type="entry name" value="ADD"/>
</dbReference>
<evidence type="ECO:0000256" key="9">
    <source>
        <dbReference type="ARBA" id="ARBA00022833"/>
    </source>
</evidence>
<dbReference type="InterPro" id="IPR013083">
    <property type="entry name" value="Znf_RING/FYVE/PHD"/>
</dbReference>
<dbReference type="InterPro" id="IPR041430">
    <property type="entry name" value="ADD_ATRX"/>
</dbReference>
<feature type="compositionally biased region" description="Basic residues" evidence="15">
    <location>
        <begin position="971"/>
        <end position="982"/>
    </location>
</feature>
<evidence type="ECO:0000256" key="6">
    <source>
        <dbReference type="ARBA" id="ARBA00022763"/>
    </source>
</evidence>
<dbReference type="GO" id="GO:0005634">
    <property type="term" value="C:nucleus"/>
    <property type="evidence" value="ECO:0007669"/>
    <property type="project" value="UniProtKB-SubCell"/>
</dbReference>
<evidence type="ECO:0000256" key="3">
    <source>
        <dbReference type="ARBA" id="ARBA00012551"/>
    </source>
</evidence>
<evidence type="ECO:0000256" key="13">
    <source>
        <dbReference type="ARBA" id="ARBA00023242"/>
    </source>
</evidence>
<evidence type="ECO:0000256" key="2">
    <source>
        <dbReference type="ARBA" id="ARBA00007025"/>
    </source>
</evidence>
<feature type="compositionally biased region" description="Basic residues" evidence="15">
    <location>
        <begin position="1110"/>
        <end position="1126"/>
    </location>
</feature>
<evidence type="ECO:0000313" key="18">
    <source>
        <dbReference type="Proteomes" id="UP000541249"/>
    </source>
</evidence>
<feature type="compositionally biased region" description="Basic and acidic residues" evidence="15">
    <location>
        <begin position="803"/>
        <end position="834"/>
    </location>
</feature>
<dbReference type="AlphaFoldDB" id="A0A7L4DG13"/>
<feature type="compositionally biased region" description="Basic and acidic residues" evidence="15">
    <location>
        <begin position="1055"/>
        <end position="1067"/>
    </location>
</feature>
<evidence type="ECO:0000256" key="8">
    <source>
        <dbReference type="ARBA" id="ARBA00022801"/>
    </source>
</evidence>
<feature type="compositionally biased region" description="Basic and acidic residues" evidence="15">
    <location>
        <begin position="681"/>
        <end position="695"/>
    </location>
</feature>
<comment type="caution">
    <text evidence="17">The sequence shown here is derived from an EMBL/GenBank/DDBJ whole genome shotgun (WGS) entry which is preliminary data.</text>
</comment>
<dbReference type="Pfam" id="PF17981">
    <property type="entry name" value="ADD_ATRX"/>
    <property type="match status" value="1"/>
</dbReference>
<reference evidence="17 18" key="1">
    <citation type="submission" date="2019-09" db="EMBL/GenBank/DDBJ databases">
        <title>Bird 10,000 Genomes (B10K) Project - Family phase.</title>
        <authorList>
            <person name="Zhang G."/>
        </authorList>
    </citation>
    <scope>NUCLEOTIDE SEQUENCE [LARGE SCALE GENOMIC DNA]</scope>
    <source>
        <strain evidence="17">B10K-DU-002-51</strain>
        <tissue evidence="17">Muscle</tissue>
    </source>
</reference>
<evidence type="ECO:0000256" key="4">
    <source>
        <dbReference type="ARBA" id="ARBA00022723"/>
    </source>
</evidence>
<dbReference type="Gene3D" id="3.30.40.10">
    <property type="entry name" value="Zinc/RING finger domain, C3HC4 (zinc finger)"/>
    <property type="match status" value="1"/>
</dbReference>
<dbReference type="PROSITE" id="PS51533">
    <property type="entry name" value="ADD"/>
    <property type="match status" value="1"/>
</dbReference>
<dbReference type="GO" id="GO:0006281">
    <property type="term" value="P:DNA repair"/>
    <property type="evidence" value="ECO:0007669"/>
    <property type="project" value="UniProtKB-KW"/>
</dbReference>
<feature type="compositionally biased region" description="Basic and acidic residues" evidence="15">
    <location>
        <begin position="710"/>
        <end position="787"/>
    </location>
</feature>
<dbReference type="GO" id="GO:0016787">
    <property type="term" value="F:hydrolase activity"/>
    <property type="evidence" value="ECO:0007669"/>
    <property type="project" value="UniProtKB-KW"/>
</dbReference>
<evidence type="ECO:0000259" key="16">
    <source>
        <dbReference type="PROSITE" id="PS51533"/>
    </source>
</evidence>
<feature type="region of interest" description="Disordered" evidence="15">
    <location>
        <begin position="267"/>
        <end position="658"/>
    </location>
</feature>
<evidence type="ECO:0000256" key="5">
    <source>
        <dbReference type="ARBA" id="ARBA00022741"/>
    </source>
</evidence>
<feature type="compositionally biased region" description="Low complexity" evidence="15">
    <location>
        <begin position="583"/>
        <end position="593"/>
    </location>
</feature>
<feature type="compositionally biased region" description="Basic and acidic residues" evidence="15">
    <location>
        <begin position="267"/>
        <end position="311"/>
    </location>
</feature>
<evidence type="ECO:0000256" key="10">
    <source>
        <dbReference type="ARBA" id="ARBA00022840"/>
    </source>
</evidence>
<dbReference type="OrthoDB" id="2020972at2759"/>
<feature type="compositionally biased region" description="Basic residues" evidence="15">
    <location>
        <begin position="927"/>
        <end position="937"/>
    </location>
</feature>
<feature type="non-terminal residue" evidence="17">
    <location>
        <position position="1"/>
    </location>
</feature>
<dbReference type="GO" id="GO:0031297">
    <property type="term" value="P:replication fork processing"/>
    <property type="evidence" value="ECO:0007669"/>
    <property type="project" value="TreeGrafter"/>
</dbReference>
<comment type="catalytic activity">
    <reaction evidence="14">
        <text>ATP + H2O = ADP + phosphate + H(+)</text>
        <dbReference type="Rhea" id="RHEA:13065"/>
        <dbReference type="ChEBI" id="CHEBI:15377"/>
        <dbReference type="ChEBI" id="CHEBI:15378"/>
        <dbReference type="ChEBI" id="CHEBI:30616"/>
        <dbReference type="ChEBI" id="CHEBI:43474"/>
        <dbReference type="ChEBI" id="CHEBI:456216"/>
        <dbReference type="EC" id="3.6.4.12"/>
    </reaction>
</comment>
<organism evidence="17 18">
    <name type="scientific">Eurystomus gularis</name>
    <dbReference type="NCBI Taxonomy" id="325343"/>
    <lineage>
        <taxon>Eukaryota</taxon>
        <taxon>Metazoa</taxon>
        <taxon>Chordata</taxon>
        <taxon>Craniata</taxon>
        <taxon>Vertebrata</taxon>
        <taxon>Euteleostomi</taxon>
        <taxon>Archelosauria</taxon>
        <taxon>Archosauria</taxon>
        <taxon>Dinosauria</taxon>
        <taxon>Saurischia</taxon>
        <taxon>Theropoda</taxon>
        <taxon>Coelurosauria</taxon>
        <taxon>Aves</taxon>
        <taxon>Neognathae</taxon>
        <taxon>Neoaves</taxon>
        <taxon>Telluraves</taxon>
        <taxon>Coraciimorphae</taxon>
        <taxon>Coraciiformes</taxon>
        <taxon>Coraciidae</taxon>
        <taxon>Eurystomus</taxon>
    </lineage>
</organism>
<keyword evidence="8" id="KW-0378">Hydrolase</keyword>
<keyword evidence="12" id="KW-0234">DNA repair</keyword>
<feature type="compositionally biased region" description="Basic residues" evidence="15">
    <location>
        <begin position="524"/>
        <end position="538"/>
    </location>
</feature>
<dbReference type="GO" id="GO:0008270">
    <property type="term" value="F:zinc ion binding"/>
    <property type="evidence" value="ECO:0007669"/>
    <property type="project" value="UniProtKB-KW"/>
</dbReference>
<evidence type="ECO:0000256" key="14">
    <source>
        <dbReference type="ARBA" id="ARBA00047995"/>
    </source>
</evidence>
<dbReference type="PANTHER" id="PTHR46357">
    <property type="entry name" value="TRANSCRIPTIONAL REGULATOR ATRX"/>
    <property type="match status" value="1"/>
</dbReference>
<feature type="compositionally biased region" description="Basic residues" evidence="15">
    <location>
        <begin position="696"/>
        <end position="709"/>
    </location>
</feature>
<dbReference type="Proteomes" id="UP000541249">
    <property type="component" value="Unassembled WGS sequence"/>
</dbReference>
<feature type="compositionally biased region" description="Basic and acidic residues" evidence="15">
    <location>
        <begin position="886"/>
        <end position="926"/>
    </location>
</feature>
<dbReference type="PANTHER" id="PTHR46357:SF1">
    <property type="entry name" value="TRANSCRIPTIONAL REGULATOR ATRX"/>
    <property type="match status" value="1"/>
</dbReference>
<feature type="compositionally biased region" description="Polar residues" evidence="15">
    <location>
        <begin position="387"/>
        <end position="402"/>
    </location>
</feature>
<name>A0A7L4DG13_9AVES</name>
<feature type="compositionally biased region" description="Basic residues" evidence="15">
    <location>
        <begin position="1068"/>
        <end position="1085"/>
    </location>
</feature>
<dbReference type="CDD" id="cd11726">
    <property type="entry name" value="ADDz_ATRX"/>
    <property type="match status" value="1"/>
</dbReference>
<sequence>EEGLHGIVSCTACGQQVNHFQKDSIYRHPTLKVLICKTCYKYYMSDDISRDSDGMDEQCRWCAEGGNLICCDFCHNAFCKKCILRNLGRKELSTILDENNQWHCYICHPEPLLDLVTACDSVFENLEQLLQQNKKKIRVESEKSKIYDHTVKFSPKRNNSSCNGEEKKLDDSYSGSLTYSYKALMVPKDLIKKTKKLVETTTNLNSRFVSFLKNAAENVEISRTAQLCQLKAFKSVLNDMKKTHLALEEGLNLEIQALNVKIKDKNTKEKKPDVGSEKNEVKKDEGKEHVTLKEDDAVKTQRKAASERPDSEPMDQSVPTAEQTDNKRASGEEKRSGRSEEPQYEPNSTEALDMDIVSIPSSVPEDIFETLESAMEIQMASDEQDRGNTGTDNETLNSNPKSSAPVKDAKGGTKLKSSAKGTKELVVKLTPVSLQESTVKAEEQDSNGEKGSKDVPRAENCDSVKQNHNPVSEPSVENETVSFVEESDLRRSPRVKTTPLRRQTDISPLTSNSEEDSNDTSNEKRKRKSSKQPRRKNDKRNSDSTADGPSPNKLSKSKKPYVSDHSSDSDEMPAVLKEVAMMSRSSSDIDSNSEAPTNDQTLDFIKNQPVKDENGKRKRKSSSSGSDLDAKRGKSAKNSAAAKKKRQNYSDSSNYDSELEKEIKILSKIESAKKAKKKYTRKEDSYDSSEEEQRKKVSSKRKINSKKQKEKSSEDDNAEKSSPEKEINDSSKDKKIGKGTAAKERLNRDMKEKAVKGKHDESSDVEKSLEKEESSPKGTKLTEEKKSKDLKKKKAQDDSSSESTEKSAKKEHSCDSSKDRPKNKKGSESKVKKSEKLKKKSCKKEQDDSSSDVEKSSPEKGSCNSSENDKSKKEPMLKEKKRRNLRERVSKRVHIDLSSDADKSPLKEESSSEDAAQSKKRTETKEKKKIGHKKKISKKEQNDSLSSSDEESYEDNKKKIKRGSMKESKKTNLKKKVSKKKVVVTSSSSSDKEENDEQNSTGDGSSDEQKIKPVTENLMLSAGAGFCQSSGDEGETKSRAVPMEEEEDDDDDDPENRYDTIRKDLKKIITHPRRGRKPAQRKSKQVVKTTTACLVKTRSRASRKFEQGARKQRPKSRNAKKVFRSG</sequence>
<keyword evidence="5" id="KW-0547">Nucleotide-binding</keyword>
<keyword evidence="10" id="KW-0067">ATP-binding</keyword>
<protein>
    <recommendedName>
        <fullName evidence="3">DNA helicase</fullName>
        <ecNumber evidence="3">3.6.4.12</ecNumber>
    </recommendedName>
</protein>
<dbReference type="InterPro" id="IPR011011">
    <property type="entry name" value="Znf_FYVE_PHD"/>
</dbReference>
<comment type="similarity">
    <text evidence="2">Belongs to the SNF2/RAD54 helicase family.</text>
</comment>
<keyword evidence="4" id="KW-0479">Metal-binding</keyword>
<dbReference type="SUPFAM" id="SSF57903">
    <property type="entry name" value="FYVE/PHD zinc finger"/>
    <property type="match status" value="1"/>
</dbReference>
<keyword evidence="7" id="KW-0863">Zinc-finger</keyword>
<feature type="compositionally biased region" description="Basic and acidic residues" evidence="15">
    <location>
        <begin position="439"/>
        <end position="462"/>
    </location>
</feature>
<dbReference type="InterPro" id="IPR052131">
    <property type="entry name" value="ATRX_domain-containing"/>
</dbReference>
<keyword evidence="9" id="KW-0862">Zinc</keyword>
<keyword evidence="6" id="KW-0227">DNA damage</keyword>
<accession>A0A7L4DG13</accession>
<feature type="compositionally biased region" description="Basic and acidic residues" evidence="15">
    <location>
        <begin position="324"/>
        <end position="341"/>
    </location>
</feature>
<keyword evidence="11" id="KW-0238">DNA-binding</keyword>
<evidence type="ECO:0000256" key="1">
    <source>
        <dbReference type="ARBA" id="ARBA00004123"/>
    </source>
</evidence>
<evidence type="ECO:0000256" key="15">
    <source>
        <dbReference type="SAM" id="MobiDB-lite"/>
    </source>
</evidence>
<dbReference type="GO" id="GO:0010468">
    <property type="term" value="P:regulation of gene expression"/>
    <property type="evidence" value="ECO:0007669"/>
    <property type="project" value="UniProtKB-ARBA"/>
</dbReference>
<feature type="compositionally biased region" description="Acidic residues" evidence="15">
    <location>
        <begin position="1043"/>
        <end position="1054"/>
    </location>
</feature>
<dbReference type="GO" id="GO:0031490">
    <property type="term" value="F:chromatin DNA binding"/>
    <property type="evidence" value="ECO:0007669"/>
    <property type="project" value="TreeGrafter"/>
</dbReference>
<dbReference type="GO" id="GO:0006338">
    <property type="term" value="P:chromatin remodeling"/>
    <property type="evidence" value="ECO:0007669"/>
    <property type="project" value="TreeGrafter"/>
</dbReference>
<dbReference type="GO" id="GO:0005524">
    <property type="term" value="F:ATP binding"/>
    <property type="evidence" value="ECO:0007669"/>
    <property type="project" value="UniProtKB-KW"/>
</dbReference>
<dbReference type="GO" id="GO:0003678">
    <property type="term" value="F:DNA helicase activity"/>
    <property type="evidence" value="ECO:0007669"/>
    <property type="project" value="UniProtKB-EC"/>
</dbReference>
<dbReference type="EC" id="3.6.4.12" evidence="3"/>
<feature type="compositionally biased region" description="Polar residues" evidence="15">
    <location>
        <begin position="463"/>
        <end position="481"/>
    </location>
</feature>
<feature type="region of interest" description="Disordered" evidence="15">
    <location>
        <begin position="670"/>
        <end position="1126"/>
    </location>
</feature>
<dbReference type="EMBL" id="VZZY01015907">
    <property type="protein sequence ID" value="NXW61420.1"/>
    <property type="molecule type" value="Genomic_DNA"/>
</dbReference>
<keyword evidence="13" id="KW-0539">Nucleus</keyword>
<evidence type="ECO:0000256" key="7">
    <source>
        <dbReference type="ARBA" id="ARBA00022771"/>
    </source>
</evidence>